<dbReference type="GO" id="GO:0003700">
    <property type="term" value="F:DNA-binding transcription factor activity"/>
    <property type="evidence" value="ECO:0007669"/>
    <property type="project" value="InterPro"/>
</dbReference>
<evidence type="ECO:0000256" key="4">
    <source>
        <dbReference type="ARBA" id="ARBA00023163"/>
    </source>
</evidence>
<protein>
    <submittedName>
        <fullName evidence="6">LysR family transcriptional regulator</fullName>
    </submittedName>
</protein>
<dbReference type="InterPro" id="IPR005119">
    <property type="entry name" value="LysR_subst-bd"/>
</dbReference>
<proteinExistence type="inferred from homology"/>
<dbReference type="EMBL" id="CP039690">
    <property type="protein sequence ID" value="QCI69005.1"/>
    <property type="molecule type" value="Genomic_DNA"/>
</dbReference>
<evidence type="ECO:0000256" key="1">
    <source>
        <dbReference type="ARBA" id="ARBA00009437"/>
    </source>
</evidence>
<dbReference type="PROSITE" id="PS50931">
    <property type="entry name" value="HTH_LYSR"/>
    <property type="match status" value="2"/>
</dbReference>
<keyword evidence="3" id="KW-0238">DNA-binding</keyword>
<dbReference type="Pfam" id="PF03466">
    <property type="entry name" value="LysR_substrate"/>
    <property type="match status" value="1"/>
</dbReference>
<feature type="domain" description="HTH lysR-type" evidence="5">
    <location>
        <begin position="11"/>
        <end position="68"/>
    </location>
</feature>
<dbReference type="InterPro" id="IPR036390">
    <property type="entry name" value="WH_DNA-bd_sf"/>
</dbReference>
<dbReference type="GO" id="GO:0005829">
    <property type="term" value="C:cytosol"/>
    <property type="evidence" value="ECO:0007669"/>
    <property type="project" value="TreeGrafter"/>
</dbReference>
<gene>
    <name evidence="6" type="ORF">E8M01_02540</name>
</gene>
<dbReference type="Gene3D" id="1.10.10.10">
    <property type="entry name" value="Winged helix-like DNA-binding domain superfamily/Winged helix DNA-binding domain"/>
    <property type="match status" value="2"/>
</dbReference>
<evidence type="ECO:0000313" key="6">
    <source>
        <dbReference type="EMBL" id="QCI69005.1"/>
    </source>
</evidence>
<evidence type="ECO:0000256" key="2">
    <source>
        <dbReference type="ARBA" id="ARBA00023015"/>
    </source>
</evidence>
<dbReference type="AlphaFoldDB" id="A0A4D7BEK9"/>
<keyword evidence="7" id="KW-1185">Reference proteome</keyword>
<dbReference type="InterPro" id="IPR050950">
    <property type="entry name" value="HTH-type_LysR_regulators"/>
</dbReference>
<evidence type="ECO:0000259" key="5">
    <source>
        <dbReference type="PROSITE" id="PS50931"/>
    </source>
</evidence>
<reference evidence="6 7" key="1">
    <citation type="submission" date="2019-04" db="EMBL/GenBank/DDBJ databases">
        <title>Phreatobacter aquaticus sp. nov.</title>
        <authorList>
            <person name="Choi A."/>
        </authorList>
    </citation>
    <scope>NUCLEOTIDE SEQUENCE [LARGE SCALE GENOMIC DNA]</scope>
    <source>
        <strain evidence="6 7">KCTC 52518</strain>
    </source>
</reference>
<dbReference type="Gene3D" id="3.40.190.10">
    <property type="entry name" value="Periplasmic binding protein-like II"/>
    <property type="match status" value="2"/>
</dbReference>
<dbReference type="GO" id="GO:0003677">
    <property type="term" value="F:DNA binding"/>
    <property type="evidence" value="ECO:0007669"/>
    <property type="project" value="UniProtKB-KW"/>
</dbReference>
<dbReference type="Proteomes" id="UP000298781">
    <property type="component" value="Chromosome"/>
</dbReference>
<evidence type="ECO:0000256" key="3">
    <source>
        <dbReference type="ARBA" id="ARBA00023125"/>
    </source>
</evidence>
<keyword evidence="4" id="KW-0804">Transcription</keyword>
<keyword evidence="2" id="KW-0805">Transcription regulation</keyword>
<organism evidence="6 7">
    <name type="scientific">Phreatobacter stygius</name>
    <dbReference type="NCBI Taxonomy" id="1940610"/>
    <lineage>
        <taxon>Bacteria</taxon>
        <taxon>Pseudomonadati</taxon>
        <taxon>Pseudomonadota</taxon>
        <taxon>Alphaproteobacteria</taxon>
        <taxon>Hyphomicrobiales</taxon>
        <taxon>Phreatobacteraceae</taxon>
        <taxon>Phreatobacter</taxon>
    </lineage>
</organism>
<evidence type="ECO:0000313" key="7">
    <source>
        <dbReference type="Proteomes" id="UP000298781"/>
    </source>
</evidence>
<name>A0A4D7BEK9_9HYPH</name>
<dbReference type="InterPro" id="IPR000847">
    <property type="entry name" value="LysR_HTH_N"/>
</dbReference>
<dbReference type="SUPFAM" id="SSF46785">
    <property type="entry name" value="Winged helix' DNA-binding domain"/>
    <property type="match status" value="2"/>
</dbReference>
<dbReference type="PANTHER" id="PTHR30419">
    <property type="entry name" value="HTH-TYPE TRANSCRIPTIONAL REGULATOR YBHD"/>
    <property type="match status" value="1"/>
</dbReference>
<comment type="similarity">
    <text evidence="1">Belongs to the LysR transcriptional regulatory family.</text>
</comment>
<accession>A0A4D7BEK9</accession>
<dbReference type="InterPro" id="IPR036388">
    <property type="entry name" value="WH-like_DNA-bd_sf"/>
</dbReference>
<dbReference type="SUPFAM" id="SSF53850">
    <property type="entry name" value="Periplasmic binding protein-like II"/>
    <property type="match status" value="1"/>
</dbReference>
<dbReference type="OrthoDB" id="7333438at2"/>
<dbReference type="PANTHER" id="PTHR30419:SF14">
    <property type="entry name" value="LYSR FAMILY TRANSCRIPTIONAL REGULATOR"/>
    <property type="match status" value="1"/>
</dbReference>
<sequence length="409" mass="44454">MAPLGRDPLTINPKYLRAFLTVARTGSVIRASEEVHRAQSAITRSIKELEGGLNAPLFERRAYGMLLTEFGRVLLERVEAAFAEMQAARGGFRAQCPQGRWNDNAPVFSLSLSRQRLLVFVDLIEQRHMGAVADSFGISQPAVSQVLREVEQGIGVTLVSRTPTGITPNGLGLMLSMHIRRALAELRKAEAEVASLQSGVSGQVVVGTLSLGRNRLLPRAIIALTETYPNLKVSTVEGTFEHLAVLLRAGDIDFVLGGLRPPEHMIGLSSEVVVEDMLGVIVRRGHPLTTQAAIGFADLERARWVLPQRGTSTRTALELSLRERSLKAPSVIVETADIAITRGLLIGSEFLTAASPHLFQHEIDAGELEVLPLPLPASRRGIGIVQRSDSKPSIAARLLMEGIRQIHLL</sequence>
<dbReference type="Pfam" id="PF00126">
    <property type="entry name" value="HTH_1"/>
    <property type="match status" value="2"/>
</dbReference>
<dbReference type="KEGG" id="pstg:E8M01_02540"/>
<feature type="domain" description="HTH lysR-type" evidence="5">
    <location>
        <begin position="117"/>
        <end position="169"/>
    </location>
</feature>